<protein>
    <submittedName>
        <fullName evidence="1">Uncharacterized protein</fullName>
    </submittedName>
</protein>
<dbReference type="Proteomes" id="UP001162060">
    <property type="component" value="Unassembled WGS sequence"/>
</dbReference>
<dbReference type="AlphaFoldDB" id="A0AAV1VCH8"/>
<sequence>MLRAINIYGERVSVDVEAMSKPLPDVKKVIAEYALCDVYNMDDTGYTTE</sequence>
<dbReference type="EMBL" id="CAKLBY020000306">
    <property type="protein sequence ID" value="CAK7944052.1"/>
    <property type="molecule type" value="Genomic_DNA"/>
</dbReference>
<proteinExistence type="predicted"/>
<accession>A0AAV1VCH8</accession>
<evidence type="ECO:0000313" key="2">
    <source>
        <dbReference type="Proteomes" id="UP001162060"/>
    </source>
</evidence>
<name>A0AAV1VCH8_9STRA</name>
<reference evidence="1" key="1">
    <citation type="submission" date="2024-01" db="EMBL/GenBank/DDBJ databases">
        <authorList>
            <person name="Webb A."/>
        </authorList>
    </citation>
    <scope>NUCLEOTIDE SEQUENCE</scope>
    <source>
        <strain evidence="1">Pm1</strain>
    </source>
</reference>
<evidence type="ECO:0000313" key="1">
    <source>
        <dbReference type="EMBL" id="CAK7944052.1"/>
    </source>
</evidence>
<gene>
    <name evidence="1" type="ORF">PM001_LOCUS29202</name>
</gene>
<comment type="caution">
    <text evidence="1">The sequence shown here is derived from an EMBL/GenBank/DDBJ whole genome shotgun (WGS) entry which is preliminary data.</text>
</comment>
<organism evidence="1 2">
    <name type="scientific">Peronospora matthiolae</name>
    <dbReference type="NCBI Taxonomy" id="2874970"/>
    <lineage>
        <taxon>Eukaryota</taxon>
        <taxon>Sar</taxon>
        <taxon>Stramenopiles</taxon>
        <taxon>Oomycota</taxon>
        <taxon>Peronosporomycetes</taxon>
        <taxon>Peronosporales</taxon>
        <taxon>Peronosporaceae</taxon>
        <taxon>Peronospora</taxon>
    </lineage>
</organism>